<dbReference type="CDD" id="cd03674">
    <property type="entry name" value="NUDIX_Hydrolase"/>
    <property type="match status" value="1"/>
</dbReference>
<dbReference type="Proteomes" id="UP000472971">
    <property type="component" value="Unassembled WGS sequence"/>
</dbReference>
<keyword evidence="7" id="KW-1185">Reference proteome</keyword>
<dbReference type="Pfam" id="PF00293">
    <property type="entry name" value="NUDIX"/>
    <property type="match status" value="1"/>
</dbReference>
<proteinExistence type="inferred from homology"/>
<accession>A0A6B3VVA0</accession>
<dbReference type="EMBL" id="JAAIWN010000008">
    <property type="protein sequence ID" value="NEY80912.1"/>
    <property type="molecule type" value="Genomic_DNA"/>
</dbReference>
<comment type="caution">
    <text evidence="6">The sequence shown here is derived from an EMBL/GenBank/DDBJ whole genome shotgun (WGS) entry which is preliminary data.</text>
</comment>
<evidence type="ECO:0000259" key="4">
    <source>
        <dbReference type="PROSITE" id="PS51462"/>
    </source>
</evidence>
<protein>
    <submittedName>
        <fullName evidence="6">NUDIX domain-containing protein</fullName>
    </submittedName>
</protein>
<dbReference type="InterPro" id="IPR000086">
    <property type="entry name" value="NUDIX_hydrolase_dom"/>
</dbReference>
<evidence type="ECO:0000313" key="5">
    <source>
        <dbReference type="EMBL" id="MBA4536545.1"/>
    </source>
</evidence>
<dbReference type="InterPro" id="IPR020476">
    <property type="entry name" value="Nudix_hydrolase"/>
</dbReference>
<name>A0A6B3VVA0_9BACI</name>
<dbReference type="InterPro" id="IPR015797">
    <property type="entry name" value="NUDIX_hydrolase-like_dom_sf"/>
</dbReference>
<evidence type="ECO:0000256" key="1">
    <source>
        <dbReference type="ARBA" id="ARBA00005582"/>
    </source>
</evidence>
<dbReference type="PANTHER" id="PTHR43736">
    <property type="entry name" value="ADP-RIBOSE PYROPHOSPHATASE"/>
    <property type="match status" value="1"/>
</dbReference>
<organism evidence="6 7">
    <name type="scientific">Bacillus aquiflavi</name>
    <dbReference type="NCBI Taxonomy" id="2672567"/>
    <lineage>
        <taxon>Bacteria</taxon>
        <taxon>Bacillati</taxon>
        <taxon>Bacillota</taxon>
        <taxon>Bacilli</taxon>
        <taxon>Bacillales</taxon>
        <taxon>Bacillaceae</taxon>
        <taxon>Bacillus</taxon>
    </lineage>
</organism>
<dbReference type="Proteomes" id="UP000570010">
    <property type="component" value="Unassembled WGS sequence"/>
</dbReference>
<evidence type="ECO:0000313" key="7">
    <source>
        <dbReference type="Proteomes" id="UP000472971"/>
    </source>
</evidence>
<dbReference type="RefSeq" id="WP_163240788.1">
    <property type="nucleotide sequence ID" value="NZ_CP082780.1"/>
</dbReference>
<evidence type="ECO:0000256" key="3">
    <source>
        <dbReference type="RuleBase" id="RU003476"/>
    </source>
</evidence>
<dbReference type="SUPFAM" id="SSF55811">
    <property type="entry name" value="Nudix"/>
    <property type="match status" value="1"/>
</dbReference>
<reference evidence="6 7" key="1">
    <citation type="submission" date="2020-02" db="EMBL/GenBank/DDBJ databases">
        <title>Bacillus aquiflavi sp. nov., isolated from yellow water of strong flavor Chinese baijiu in Yibin region of China.</title>
        <authorList>
            <person name="Xie J."/>
        </authorList>
    </citation>
    <scope>NUCLEOTIDE SEQUENCE [LARGE SCALE GENOMIC DNA]</scope>
    <source>
        <strain evidence="6 7">3H-10</strain>
    </source>
</reference>
<dbReference type="PANTHER" id="PTHR43736:SF1">
    <property type="entry name" value="DIHYDRONEOPTERIN TRIPHOSPHATE DIPHOSPHATASE"/>
    <property type="match status" value="1"/>
</dbReference>
<dbReference type="InterPro" id="IPR020084">
    <property type="entry name" value="NUDIX_hydrolase_CS"/>
</dbReference>
<dbReference type="EMBL" id="JACEIO010000008">
    <property type="protein sequence ID" value="MBA4536545.1"/>
    <property type="molecule type" value="Genomic_DNA"/>
</dbReference>
<dbReference type="PROSITE" id="PS51462">
    <property type="entry name" value="NUDIX"/>
    <property type="match status" value="1"/>
</dbReference>
<evidence type="ECO:0000256" key="2">
    <source>
        <dbReference type="ARBA" id="ARBA00022801"/>
    </source>
</evidence>
<evidence type="ECO:0000313" key="8">
    <source>
        <dbReference type="Proteomes" id="UP000570010"/>
    </source>
</evidence>
<dbReference type="PROSITE" id="PS00893">
    <property type="entry name" value="NUDIX_BOX"/>
    <property type="match status" value="1"/>
</dbReference>
<feature type="domain" description="Nudix hydrolase" evidence="4">
    <location>
        <begin position="55"/>
        <end position="194"/>
    </location>
</feature>
<dbReference type="PRINTS" id="PR00502">
    <property type="entry name" value="NUDIXFAMILY"/>
</dbReference>
<sequence length="195" mass="22984">MNQNMNERVQKTTYDEVIKQTKCYLNYFPSEQKRILPLVHQLKKNIKIFDRKSLPGHITASGIVIKEEKMLMIYHPNIKKWLQPGGHVDEGETPLEAAKREILEETGLKTKLHPWHNQHAAPFDIDVHSIPANPNKQEPSHFHYDFRYLLQLDGGDKGHSEEDLQISWMNIESIEEPHLKTAIRKWEEQRYKMNV</sequence>
<dbReference type="AlphaFoldDB" id="A0A6B3VVA0"/>
<keyword evidence="2 3" id="KW-0378">Hydrolase</keyword>
<dbReference type="Gene3D" id="3.90.79.10">
    <property type="entry name" value="Nucleoside Triphosphate Pyrophosphohydrolase"/>
    <property type="match status" value="1"/>
</dbReference>
<evidence type="ECO:0000313" key="6">
    <source>
        <dbReference type="EMBL" id="NEY80912.1"/>
    </source>
</evidence>
<reference evidence="5 8" key="2">
    <citation type="submission" date="2020-07" db="EMBL/GenBank/DDBJ databases">
        <authorList>
            <person name="Feng H."/>
        </authorList>
    </citation>
    <scope>NUCLEOTIDE SEQUENCE [LARGE SCALE GENOMIC DNA]</scope>
    <source>
        <strain evidence="5">S-12</strain>
        <strain evidence="8">s-12</strain>
    </source>
</reference>
<comment type="similarity">
    <text evidence="1 3">Belongs to the Nudix hydrolase family.</text>
</comment>
<gene>
    <name evidence="6" type="ORF">G4D64_05080</name>
    <name evidence="5" type="ORF">H1Z61_05120</name>
</gene>
<dbReference type="GO" id="GO:0016787">
    <property type="term" value="F:hydrolase activity"/>
    <property type="evidence" value="ECO:0007669"/>
    <property type="project" value="UniProtKB-KW"/>
</dbReference>